<dbReference type="PROSITE" id="PS50885">
    <property type="entry name" value="HAMP"/>
    <property type="match status" value="1"/>
</dbReference>
<dbReference type="PROSITE" id="PS50111">
    <property type="entry name" value="CHEMOTAXIS_TRANSDUC_2"/>
    <property type="match status" value="1"/>
</dbReference>
<dbReference type="Pfam" id="PF00015">
    <property type="entry name" value="MCPsignal"/>
    <property type="match status" value="1"/>
</dbReference>
<dbReference type="InterPro" id="IPR000727">
    <property type="entry name" value="T_SNARE_dom"/>
</dbReference>
<dbReference type="CDD" id="cd06225">
    <property type="entry name" value="HAMP"/>
    <property type="match status" value="1"/>
</dbReference>
<keyword evidence="2" id="KW-0997">Cell inner membrane</keyword>
<dbReference type="EMBL" id="FOVR01000001">
    <property type="protein sequence ID" value="SFN49883.1"/>
    <property type="molecule type" value="Genomic_DNA"/>
</dbReference>
<dbReference type="GO" id="GO:0007165">
    <property type="term" value="P:signal transduction"/>
    <property type="evidence" value="ECO:0007669"/>
    <property type="project" value="UniProtKB-KW"/>
</dbReference>
<dbReference type="STRING" id="655353.SAMN04488056_101101"/>
<evidence type="ECO:0000256" key="3">
    <source>
        <dbReference type="ARBA" id="ARBA00023224"/>
    </source>
</evidence>
<evidence type="ECO:0000313" key="11">
    <source>
        <dbReference type="Proteomes" id="UP000199236"/>
    </source>
</evidence>
<dbReference type="Gene3D" id="6.10.340.10">
    <property type="match status" value="1"/>
</dbReference>
<feature type="domain" description="HAMP" evidence="9">
    <location>
        <begin position="10"/>
        <end position="57"/>
    </location>
</feature>
<evidence type="ECO:0000259" key="8">
    <source>
        <dbReference type="PROSITE" id="PS50192"/>
    </source>
</evidence>
<dbReference type="SMART" id="SM00304">
    <property type="entry name" value="HAMP"/>
    <property type="match status" value="1"/>
</dbReference>
<feature type="coiled-coil region" evidence="6">
    <location>
        <begin position="155"/>
        <end position="182"/>
    </location>
</feature>
<protein>
    <submittedName>
        <fullName evidence="10">Methyl-accepting chemotaxis protein</fullName>
    </submittedName>
</protein>
<evidence type="ECO:0000256" key="6">
    <source>
        <dbReference type="SAM" id="Coils"/>
    </source>
</evidence>
<dbReference type="RefSeq" id="WP_280141739.1">
    <property type="nucleotide sequence ID" value="NZ_FOVR01000001.1"/>
</dbReference>
<dbReference type="SUPFAM" id="SSF58104">
    <property type="entry name" value="Methyl-accepting chemotaxis protein (MCP) signaling domain"/>
    <property type="match status" value="1"/>
</dbReference>
<comment type="subcellular location">
    <subcellularLocation>
        <location evidence="1">Cell inner membrane</location>
        <topology evidence="1">Multi-pass membrane protein</topology>
    </subcellularLocation>
</comment>
<keyword evidence="11" id="KW-1185">Reference proteome</keyword>
<evidence type="ECO:0000259" key="9">
    <source>
        <dbReference type="PROSITE" id="PS50885"/>
    </source>
</evidence>
<dbReference type="SMART" id="SM00283">
    <property type="entry name" value="MA"/>
    <property type="match status" value="1"/>
</dbReference>
<keyword evidence="2" id="KW-1003">Cell membrane</keyword>
<feature type="domain" description="T-SNARE coiled-coil homology" evidence="8">
    <location>
        <begin position="278"/>
        <end position="340"/>
    </location>
</feature>
<dbReference type="Gene3D" id="1.10.287.950">
    <property type="entry name" value="Methyl-accepting chemotaxis protein"/>
    <property type="match status" value="1"/>
</dbReference>
<dbReference type="PROSITE" id="PS50192">
    <property type="entry name" value="T_SNARE"/>
    <property type="match status" value="1"/>
</dbReference>
<organism evidence="10 11">
    <name type="scientific">Cohaesibacter marisflavi</name>
    <dbReference type="NCBI Taxonomy" id="655353"/>
    <lineage>
        <taxon>Bacteria</taxon>
        <taxon>Pseudomonadati</taxon>
        <taxon>Pseudomonadota</taxon>
        <taxon>Alphaproteobacteria</taxon>
        <taxon>Hyphomicrobiales</taxon>
        <taxon>Cohaesibacteraceae</taxon>
    </lineage>
</organism>
<name>A0A1I4ZII5_9HYPH</name>
<keyword evidence="3 5" id="KW-0807">Transducer</keyword>
<keyword evidence="6" id="KW-0175">Coiled coil</keyword>
<dbReference type="Proteomes" id="UP000199236">
    <property type="component" value="Unassembled WGS sequence"/>
</dbReference>
<accession>A0A1I4ZII5</accession>
<evidence type="ECO:0000256" key="1">
    <source>
        <dbReference type="ARBA" id="ARBA00004429"/>
    </source>
</evidence>
<dbReference type="PRINTS" id="PR00260">
    <property type="entry name" value="CHEMTRNSDUCR"/>
</dbReference>
<dbReference type="PANTHER" id="PTHR32089">
    <property type="entry name" value="METHYL-ACCEPTING CHEMOTAXIS PROTEIN MCPB"/>
    <property type="match status" value="1"/>
</dbReference>
<dbReference type="InterPro" id="IPR004090">
    <property type="entry name" value="Chemotax_Me-accpt_rcpt"/>
</dbReference>
<dbReference type="GO" id="GO:0006935">
    <property type="term" value="P:chemotaxis"/>
    <property type="evidence" value="ECO:0007669"/>
    <property type="project" value="InterPro"/>
</dbReference>
<dbReference type="PANTHER" id="PTHR32089:SF112">
    <property type="entry name" value="LYSOZYME-LIKE PROTEIN-RELATED"/>
    <property type="match status" value="1"/>
</dbReference>
<evidence type="ECO:0000256" key="4">
    <source>
        <dbReference type="ARBA" id="ARBA00029447"/>
    </source>
</evidence>
<dbReference type="GO" id="GO:0004888">
    <property type="term" value="F:transmembrane signaling receptor activity"/>
    <property type="evidence" value="ECO:0007669"/>
    <property type="project" value="InterPro"/>
</dbReference>
<gene>
    <name evidence="10" type="ORF">SAMN04488056_101101</name>
</gene>
<keyword evidence="2" id="KW-0472">Membrane</keyword>
<evidence type="ECO:0000313" key="10">
    <source>
        <dbReference type="EMBL" id="SFN49883.1"/>
    </source>
</evidence>
<evidence type="ECO:0000259" key="7">
    <source>
        <dbReference type="PROSITE" id="PS50111"/>
    </source>
</evidence>
<dbReference type="Pfam" id="PF00672">
    <property type="entry name" value="HAMP"/>
    <property type="match status" value="1"/>
</dbReference>
<sequence>MVFVKKSASIRKAMEVCKAVADGDFSVRITNIDDKGEMGQLMHAINQMIDRSDAYIRESKACLDYVSRNQHFRLIAEKGMVGDFKRAAESINRATWKIKQRHDQFDEMGTRFEHELDHIVESMTGMISNLQGASKKVSTASHGAQEQSLIVASGAEQASANMQSVSEAVEQLTDAIAEINSQVVNSSSIARQSVEKSHDMSGEISSLATASQQISEVVSLISDIAAQTNLLALNATIEAARAGEAGKGFAIVAQEVKNLSAQTAEATEQISGQISGLQQATERAVRANDDISKTIERVSEISTAIAAAVEQQSASTREISSNIEEAAVGTQDVSRGVSEVKEATTITEETAKEVLAVSENLVQQEGSLANLREELVRFMGEVRKVG</sequence>
<evidence type="ECO:0000256" key="2">
    <source>
        <dbReference type="ARBA" id="ARBA00022519"/>
    </source>
</evidence>
<proteinExistence type="inferred from homology"/>
<dbReference type="InterPro" id="IPR004089">
    <property type="entry name" value="MCPsignal_dom"/>
</dbReference>
<comment type="similarity">
    <text evidence="4">Belongs to the methyl-accepting chemotaxis (MCP) protein family.</text>
</comment>
<dbReference type="InterPro" id="IPR003660">
    <property type="entry name" value="HAMP_dom"/>
</dbReference>
<dbReference type="AlphaFoldDB" id="A0A1I4ZII5"/>
<reference evidence="10 11" key="1">
    <citation type="submission" date="2016-10" db="EMBL/GenBank/DDBJ databases">
        <authorList>
            <person name="de Groot N.N."/>
        </authorList>
    </citation>
    <scope>NUCLEOTIDE SEQUENCE [LARGE SCALE GENOMIC DNA]</scope>
    <source>
        <strain evidence="10 11">CGMCC 1.9157</strain>
    </source>
</reference>
<feature type="domain" description="Methyl-accepting transducer" evidence="7">
    <location>
        <begin position="126"/>
        <end position="362"/>
    </location>
</feature>
<dbReference type="GO" id="GO:0005886">
    <property type="term" value="C:plasma membrane"/>
    <property type="evidence" value="ECO:0007669"/>
    <property type="project" value="UniProtKB-SubCell"/>
</dbReference>
<evidence type="ECO:0000256" key="5">
    <source>
        <dbReference type="PROSITE-ProRule" id="PRU00284"/>
    </source>
</evidence>